<comment type="caution">
    <text evidence="1">The sequence shown here is derived from an EMBL/GenBank/DDBJ whole genome shotgun (WGS) entry which is preliminary data.</text>
</comment>
<name>X0XYW2_9ZZZZ</name>
<dbReference type="EMBL" id="BARS01051777">
    <property type="protein sequence ID" value="GAG48619.1"/>
    <property type="molecule type" value="Genomic_DNA"/>
</dbReference>
<gene>
    <name evidence="1" type="ORF">S01H1_77065</name>
</gene>
<evidence type="ECO:0000313" key="1">
    <source>
        <dbReference type="EMBL" id="GAG48619.1"/>
    </source>
</evidence>
<accession>X0XYW2</accession>
<organism evidence="1">
    <name type="scientific">marine sediment metagenome</name>
    <dbReference type="NCBI Taxonomy" id="412755"/>
    <lineage>
        <taxon>unclassified sequences</taxon>
        <taxon>metagenomes</taxon>
        <taxon>ecological metagenomes</taxon>
    </lineage>
</organism>
<reference evidence="1" key="1">
    <citation type="journal article" date="2014" name="Front. Microbiol.">
        <title>High frequency of phylogenetically diverse reductive dehalogenase-homologous genes in deep subseafloor sedimentary metagenomes.</title>
        <authorList>
            <person name="Kawai M."/>
            <person name="Futagami T."/>
            <person name="Toyoda A."/>
            <person name="Takaki Y."/>
            <person name="Nishi S."/>
            <person name="Hori S."/>
            <person name="Arai W."/>
            <person name="Tsubouchi T."/>
            <person name="Morono Y."/>
            <person name="Uchiyama I."/>
            <person name="Ito T."/>
            <person name="Fujiyama A."/>
            <person name="Inagaki F."/>
            <person name="Takami H."/>
        </authorList>
    </citation>
    <scope>NUCLEOTIDE SEQUENCE</scope>
    <source>
        <strain evidence="1">Expedition CK06-06</strain>
    </source>
</reference>
<sequence length="37" mass="4197">AEIVEEAGLLRRPPRAGVRLSEAARGRRRLRARARDD</sequence>
<proteinExistence type="predicted"/>
<dbReference type="AlphaFoldDB" id="X0XYW2"/>
<feature type="non-terminal residue" evidence="1">
    <location>
        <position position="1"/>
    </location>
</feature>
<protein>
    <submittedName>
        <fullName evidence="1">Uncharacterized protein</fullName>
    </submittedName>
</protein>